<evidence type="ECO:0000313" key="1">
    <source>
        <dbReference type="EMBL" id="CAC5418769.1"/>
    </source>
</evidence>
<dbReference type="Proteomes" id="UP000507470">
    <property type="component" value="Unassembled WGS sequence"/>
</dbReference>
<protein>
    <submittedName>
        <fullName evidence="1">Uncharacterized protein</fullName>
    </submittedName>
</protein>
<organism evidence="1 2">
    <name type="scientific">Mytilus coruscus</name>
    <name type="common">Sea mussel</name>
    <dbReference type="NCBI Taxonomy" id="42192"/>
    <lineage>
        <taxon>Eukaryota</taxon>
        <taxon>Metazoa</taxon>
        <taxon>Spiralia</taxon>
        <taxon>Lophotrochozoa</taxon>
        <taxon>Mollusca</taxon>
        <taxon>Bivalvia</taxon>
        <taxon>Autobranchia</taxon>
        <taxon>Pteriomorphia</taxon>
        <taxon>Mytilida</taxon>
        <taxon>Mytiloidea</taxon>
        <taxon>Mytilidae</taxon>
        <taxon>Mytilinae</taxon>
        <taxon>Mytilus</taxon>
    </lineage>
</organism>
<dbReference type="OrthoDB" id="1100386at2759"/>
<sequence length="312" mass="34068">MTTTNNESMPDRVAAVGDVKRIGPTALPPDSYSKFKVVEEVNSHNSTNVEIATVNSILTQLDMLTNGTTEFGIQELSNILLSVSEWKTSNIATIKLKSEVQDWYTNRKRHGIRISTVVFQETVGENLGESNNFGGAEVSSNVVAVSLEDLNKTSPSAIAVNETGAIIITLPTEIRRVKLMCKETILIHGNLSIALLIGQLVLVASNDAIENKGQYKGYGVFASSIGYNLAVRCPCSTSCDFSLLIRKKFLEKKKKLSSTHRTFADPDMTVIVKRSKRVEKHIFGCSVGDSECAKRSQVCLGFVKADCPSTML</sequence>
<dbReference type="AlphaFoldDB" id="A0A6J8EDD6"/>
<reference evidence="1 2" key="1">
    <citation type="submission" date="2020-06" db="EMBL/GenBank/DDBJ databases">
        <authorList>
            <person name="Li R."/>
            <person name="Bekaert M."/>
        </authorList>
    </citation>
    <scope>NUCLEOTIDE SEQUENCE [LARGE SCALE GENOMIC DNA]</scope>
    <source>
        <strain evidence="2">wild</strain>
    </source>
</reference>
<accession>A0A6J8EDD6</accession>
<keyword evidence="2" id="KW-1185">Reference proteome</keyword>
<dbReference type="EMBL" id="CACVKT020008944">
    <property type="protein sequence ID" value="CAC5418769.1"/>
    <property type="molecule type" value="Genomic_DNA"/>
</dbReference>
<name>A0A6J8EDD6_MYTCO</name>
<gene>
    <name evidence="1" type="ORF">MCOR_51180</name>
</gene>
<evidence type="ECO:0000313" key="2">
    <source>
        <dbReference type="Proteomes" id="UP000507470"/>
    </source>
</evidence>
<proteinExistence type="predicted"/>